<dbReference type="RefSeq" id="WP_343790127.1">
    <property type="nucleotide sequence ID" value="NZ_BAAAGA010000001.1"/>
</dbReference>
<sequence>MKPSFSATMLAAAAATGISVATLLPVLLTCLAVVQPQGMRVASVGEAIFMGAIILIMTPFISICFFFGAISAGPLTYFGAKALRLANDGVAMLTAGLASALAAGLLHEPMTDRGDAVIVLAVGISGAVGGLVFRRTLDAGLKPPPAPPSATPTP</sequence>
<proteinExistence type="predicted"/>
<comment type="caution">
    <text evidence="2">The sequence shown here is derived from an EMBL/GenBank/DDBJ whole genome shotgun (WGS) entry which is preliminary data.</text>
</comment>
<evidence type="ECO:0000313" key="2">
    <source>
        <dbReference type="EMBL" id="GAA0613737.1"/>
    </source>
</evidence>
<keyword evidence="1" id="KW-1133">Transmembrane helix</keyword>
<accession>A0ABN1GL05</accession>
<feature type="transmembrane region" description="Helical" evidence="1">
    <location>
        <begin position="116"/>
        <end position="133"/>
    </location>
</feature>
<name>A0ABN1GL05_9CAUL</name>
<feature type="transmembrane region" description="Helical" evidence="1">
    <location>
        <begin position="48"/>
        <end position="73"/>
    </location>
</feature>
<feature type="transmembrane region" description="Helical" evidence="1">
    <location>
        <begin position="85"/>
        <end position="104"/>
    </location>
</feature>
<organism evidence="2 3">
    <name type="scientific">Brevundimonas kwangchunensis</name>
    <dbReference type="NCBI Taxonomy" id="322163"/>
    <lineage>
        <taxon>Bacteria</taxon>
        <taxon>Pseudomonadati</taxon>
        <taxon>Pseudomonadota</taxon>
        <taxon>Alphaproteobacteria</taxon>
        <taxon>Caulobacterales</taxon>
        <taxon>Caulobacteraceae</taxon>
        <taxon>Brevundimonas</taxon>
    </lineage>
</organism>
<evidence type="ECO:0000256" key="1">
    <source>
        <dbReference type="SAM" id="Phobius"/>
    </source>
</evidence>
<evidence type="ECO:0000313" key="3">
    <source>
        <dbReference type="Proteomes" id="UP001501352"/>
    </source>
</evidence>
<dbReference type="Proteomes" id="UP001501352">
    <property type="component" value="Unassembled WGS sequence"/>
</dbReference>
<gene>
    <name evidence="2" type="ORF">GCM10009422_05880</name>
</gene>
<keyword evidence="1" id="KW-0472">Membrane</keyword>
<keyword evidence="1" id="KW-0812">Transmembrane</keyword>
<keyword evidence="3" id="KW-1185">Reference proteome</keyword>
<protein>
    <submittedName>
        <fullName evidence="2">Uncharacterized protein</fullName>
    </submittedName>
</protein>
<reference evidence="2 3" key="1">
    <citation type="journal article" date="2019" name="Int. J. Syst. Evol. Microbiol.">
        <title>The Global Catalogue of Microorganisms (GCM) 10K type strain sequencing project: providing services to taxonomists for standard genome sequencing and annotation.</title>
        <authorList>
            <consortium name="The Broad Institute Genomics Platform"/>
            <consortium name="The Broad Institute Genome Sequencing Center for Infectious Disease"/>
            <person name="Wu L."/>
            <person name="Ma J."/>
        </authorList>
    </citation>
    <scope>NUCLEOTIDE SEQUENCE [LARGE SCALE GENOMIC DNA]</scope>
    <source>
        <strain evidence="2 3">JCM 12928</strain>
    </source>
</reference>
<dbReference type="EMBL" id="BAAAGA010000001">
    <property type="protein sequence ID" value="GAA0613737.1"/>
    <property type="molecule type" value="Genomic_DNA"/>
</dbReference>